<dbReference type="AlphaFoldDB" id="A0AAE1EBB0"/>
<accession>A0AAE1EBB0</accession>
<feature type="region of interest" description="Disordered" evidence="1">
    <location>
        <begin position="60"/>
        <end position="99"/>
    </location>
</feature>
<dbReference type="Proteomes" id="UP001283361">
    <property type="component" value="Unassembled WGS sequence"/>
</dbReference>
<protein>
    <submittedName>
        <fullName evidence="2">Uncharacterized protein</fullName>
    </submittedName>
</protein>
<proteinExistence type="predicted"/>
<sequence length="99" mass="10473">MAGAFEVEASRELHGGGGGYSSRCNARGYSGNNQGYGGGNQGYGSSGAWPKASVLEANRGYNGTGNKKCTGNQNGFLKQPVGERSMEKRQQLQQGWRLP</sequence>
<evidence type="ECO:0000313" key="2">
    <source>
        <dbReference type="EMBL" id="KAK3801196.1"/>
    </source>
</evidence>
<reference evidence="2" key="1">
    <citation type="journal article" date="2023" name="G3 (Bethesda)">
        <title>A reference genome for the long-term kleptoplast-retaining sea slug Elysia crispata morphotype clarki.</title>
        <authorList>
            <person name="Eastman K.E."/>
            <person name="Pendleton A.L."/>
            <person name="Shaikh M.A."/>
            <person name="Suttiyut T."/>
            <person name="Ogas R."/>
            <person name="Tomko P."/>
            <person name="Gavelis G."/>
            <person name="Widhalm J.R."/>
            <person name="Wisecaver J.H."/>
        </authorList>
    </citation>
    <scope>NUCLEOTIDE SEQUENCE</scope>
    <source>
        <strain evidence="2">ECLA1</strain>
    </source>
</reference>
<name>A0AAE1EBB0_9GAST</name>
<organism evidence="2 3">
    <name type="scientific">Elysia crispata</name>
    <name type="common">lettuce slug</name>
    <dbReference type="NCBI Taxonomy" id="231223"/>
    <lineage>
        <taxon>Eukaryota</taxon>
        <taxon>Metazoa</taxon>
        <taxon>Spiralia</taxon>
        <taxon>Lophotrochozoa</taxon>
        <taxon>Mollusca</taxon>
        <taxon>Gastropoda</taxon>
        <taxon>Heterobranchia</taxon>
        <taxon>Euthyneura</taxon>
        <taxon>Panpulmonata</taxon>
        <taxon>Sacoglossa</taxon>
        <taxon>Placobranchoidea</taxon>
        <taxon>Plakobranchidae</taxon>
        <taxon>Elysia</taxon>
    </lineage>
</organism>
<evidence type="ECO:0000313" key="3">
    <source>
        <dbReference type="Proteomes" id="UP001283361"/>
    </source>
</evidence>
<keyword evidence="3" id="KW-1185">Reference proteome</keyword>
<comment type="caution">
    <text evidence="2">The sequence shown here is derived from an EMBL/GenBank/DDBJ whole genome shotgun (WGS) entry which is preliminary data.</text>
</comment>
<evidence type="ECO:0000256" key="1">
    <source>
        <dbReference type="SAM" id="MobiDB-lite"/>
    </source>
</evidence>
<dbReference type="EMBL" id="JAWDGP010000360">
    <property type="protein sequence ID" value="KAK3801196.1"/>
    <property type="molecule type" value="Genomic_DNA"/>
</dbReference>
<feature type="region of interest" description="Disordered" evidence="1">
    <location>
        <begin position="30"/>
        <end position="49"/>
    </location>
</feature>
<feature type="region of interest" description="Disordered" evidence="1">
    <location>
        <begin position="1"/>
        <end position="24"/>
    </location>
</feature>
<feature type="compositionally biased region" description="Gly residues" evidence="1">
    <location>
        <begin position="34"/>
        <end position="45"/>
    </location>
</feature>
<feature type="compositionally biased region" description="Polar residues" evidence="1">
    <location>
        <begin position="64"/>
        <end position="76"/>
    </location>
</feature>
<gene>
    <name evidence="2" type="ORF">RRG08_004407</name>
</gene>